<keyword evidence="4" id="KW-1133">Transmembrane helix</keyword>
<dbReference type="EMBL" id="GG662666">
    <property type="protein sequence ID" value="EAR97312.1"/>
    <property type="molecule type" value="Genomic_DNA"/>
</dbReference>
<comment type="subcellular location">
    <subcellularLocation>
        <location evidence="1">Membrane</location>
        <topology evidence="1">Single-pass type IV membrane protein</topology>
    </subcellularLocation>
</comment>
<dbReference type="OMA" id="RWICFIL"/>
<dbReference type="GeneID" id="7846760"/>
<dbReference type="RefSeq" id="XP_001017557.1">
    <property type="nucleotide sequence ID" value="XM_001017557.3"/>
</dbReference>
<feature type="coiled-coil region" evidence="3">
    <location>
        <begin position="53"/>
        <end position="90"/>
    </location>
</feature>
<reference evidence="7" key="1">
    <citation type="journal article" date="2006" name="PLoS Biol.">
        <title>Macronuclear genome sequence of the ciliate Tetrahymena thermophila, a model eukaryote.</title>
        <authorList>
            <person name="Eisen J.A."/>
            <person name="Coyne R.S."/>
            <person name="Wu M."/>
            <person name="Wu D."/>
            <person name="Thiagarajan M."/>
            <person name="Wortman J.R."/>
            <person name="Badger J.H."/>
            <person name="Ren Q."/>
            <person name="Amedeo P."/>
            <person name="Jones K.M."/>
            <person name="Tallon L.J."/>
            <person name="Delcher A.L."/>
            <person name="Salzberg S.L."/>
            <person name="Silva J.C."/>
            <person name="Haas B.J."/>
            <person name="Majoros W.H."/>
            <person name="Farzad M."/>
            <person name="Carlton J.M."/>
            <person name="Smith R.K. Jr."/>
            <person name="Garg J."/>
            <person name="Pearlman R.E."/>
            <person name="Karrer K.M."/>
            <person name="Sun L."/>
            <person name="Manning G."/>
            <person name="Elde N.C."/>
            <person name="Turkewitz A.P."/>
            <person name="Asai D.J."/>
            <person name="Wilkes D.E."/>
            <person name="Wang Y."/>
            <person name="Cai H."/>
            <person name="Collins K."/>
            <person name="Stewart B.A."/>
            <person name="Lee S.R."/>
            <person name="Wilamowska K."/>
            <person name="Weinberg Z."/>
            <person name="Ruzzo W.L."/>
            <person name="Wloga D."/>
            <person name="Gaertig J."/>
            <person name="Frankel J."/>
            <person name="Tsao C.-C."/>
            <person name="Gorovsky M.A."/>
            <person name="Keeling P.J."/>
            <person name="Waller R.F."/>
            <person name="Patron N.J."/>
            <person name="Cherry J.M."/>
            <person name="Stover N.A."/>
            <person name="Krieger C.J."/>
            <person name="del Toro C."/>
            <person name="Ryder H.F."/>
            <person name="Williamson S.C."/>
            <person name="Barbeau R.A."/>
            <person name="Hamilton E.P."/>
            <person name="Orias E."/>
        </authorList>
    </citation>
    <scope>NUCLEOTIDE SEQUENCE [LARGE SCALE GENOMIC DNA]</scope>
    <source>
        <strain evidence="7">SB210</strain>
    </source>
</reference>
<dbReference type="eggNOG" id="KOG0810">
    <property type="taxonomic scope" value="Eukaryota"/>
</dbReference>
<dbReference type="AlphaFoldDB" id="I7LV67"/>
<dbReference type="PROSITE" id="PS00914">
    <property type="entry name" value="SYNTAXIN"/>
    <property type="match status" value="1"/>
</dbReference>
<feature type="domain" description="T-SNARE coiled-coil homology" evidence="5">
    <location>
        <begin position="213"/>
        <end position="275"/>
    </location>
</feature>
<dbReference type="GO" id="GO:0006906">
    <property type="term" value="P:vesicle fusion"/>
    <property type="evidence" value="ECO:0007669"/>
    <property type="project" value="TreeGrafter"/>
</dbReference>
<dbReference type="GO" id="GO:0048278">
    <property type="term" value="P:vesicle docking"/>
    <property type="evidence" value="ECO:0007669"/>
    <property type="project" value="TreeGrafter"/>
</dbReference>
<comment type="similarity">
    <text evidence="2">Belongs to the syntaxin family.</text>
</comment>
<dbReference type="GO" id="GO:0005886">
    <property type="term" value="C:plasma membrane"/>
    <property type="evidence" value="ECO:0007669"/>
    <property type="project" value="TreeGrafter"/>
</dbReference>
<dbReference type="Gene3D" id="1.20.58.70">
    <property type="match status" value="1"/>
</dbReference>
<dbReference type="SMART" id="SM00397">
    <property type="entry name" value="t_SNARE"/>
    <property type="match status" value="1"/>
</dbReference>
<dbReference type="FunCoup" id="I7LV67">
    <property type="interactions" value="20"/>
</dbReference>
<evidence type="ECO:0000256" key="3">
    <source>
        <dbReference type="SAM" id="Coils"/>
    </source>
</evidence>
<gene>
    <name evidence="6" type="ORF">TTHERM_00335890</name>
</gene>
<dbReference type="InterPro" id="IPR010989">
    <property type="entry name" value="SNARE"/>
</dbReference>
<dbReference type="PANTHER" id="PTHR19957:SF307">
    <property type="entry name" value="PROTEIN SSO1-RELATED"/>
    <property type="match status" value="1"/>
</dbReference>
<evidence type="ECO:0000313" key="7">
    <source>
        <dbReference type="Proteomes" id="UP000009168"/>
    </source>
</evidence>
<dbReference type="InterPro" id="IPR045242">
    <property type="entry name" value="Syntaxin"/>
</dbReference>
<keyword evidence="4" id="KW-0812">Transmembrane</keyword>
<dbReference type="InParanoid" id="I7LV67"/>
<evidence type="ECO:0000256" key="1">
    <source>
        <dbReference type="ARBA" id="ARBA00004211"/>
    </source>
</evidence>
<dbReference type="GO" id="GO:0000149">
    <property type="term" value="F:SNARE binding"/>
    <property type="evidence" value="ECO:0007669"/>
    <property type="project" value="TreeGrafter"/>
</dbReference>
<sequence length="306" mass="34866">MNDRLKELKNFRQHDGGQANNNPSKVMKQSVDLESQLSDQSMNLVPKYFQDDIQNSRNLIEKIKANTTQLEELKDEYSQATRSAKEKELSELIDMNLTDNTKYVNQLKGILDRIGLDVKQAKEDKDRQGDAQKKQNLYNQIVQASQQTLLESQKAQDAAKIALKNKTSRQIRLISPDMTDEQIEEIAEDPNRAQQIFQQKMFNSASIQLQNAVSDVQDKYKDILKLQRSIMELHKMMQDLAMLVAYQGEVIDNIEVLVEQTVKNVGKANKALTKAKEHHQSAKKKMCILLVIVAVVLAIILGTTLK</sequence>
<dbReference type="OrthoDB" id="10255013at2759"/>
<dbReference type="PROSITE" id="PS50192">
    <property type="entry name" value="T_SNARE"/>
    <property type="match status" value="1"/>
</dbReference>
<dbReference type="InterPro" id="IPR006012">
    <property type="entry name" value="Syntaxin/epimorphin_CS"/>
</dbReference>
<proteinExistence type="inferred from homology"/>
<dbReference type="PANTHER" id="PTHR19957">
    <property type="entry name" value="SYNTAXIN"/>
    <property type="match status" value="1"/>
</dbReference>
<dbReference type="CDD" id="cd15848">
    <property type="entry name" value="SNARE_syntaxin1-like"/>
    <property type="match status" value="1"/>
</dbReference>
<evidence type="ECO:0000256" key="4">
    <source>
        <dbReference type="SAM" id="Phobius"/>
    </source>
</evidence>
<evidence type="ECO:0000256" key="2">
    <source>
        <dbReference type="ARBA" id="ARBA00009063"/>
    </source>
</evidence>
<dbReference type="GO" id="GO:0031201">
    <property type="term" value="C:SNARE complex"/>
    <property type="evidence" value="ECO:0007669"/>
    <property type="project" value="TreeGrafter"/>
</dbReference>
<dbReference type="GO" id="GO:0005484">
    <property type="term" value="F:SNAP receptor activity"/>
    <property type="evidence" value="ECO:0007669"/>
    <property type="project" value="InterPro"/>
</dbReference>
<protein>
    <submittedName>
        <fullName evidence="6">SNARE domain protein</fullName>
    </submittedName>
</protein>
<name>I7LV67_TETTS</name>
<evidence type="ECO:0000313" key="6">
    <source>
        <dbReference type="EMBL" id="EAR97312.1"/>
    </source>
</evidence>
<dbReference type="STRING" id="312017.I7LV67"/>
<dbReference type="GO" id="GO:0006886">
    <property type="term" value="P:intracellular protein transport"/>
    <property type="evidence" value="ECO:0007669"/>
    <property type="project" value="InterPro"/>
</dbReference>
<dbReference type="InterPro" id="IPR000727">
    <property type="entry name" value="T_SNARE_dom"/>
</dbReference>
<dbReference type="Pfam" id="PF05739">
    <property type="entry name" value="SNARE"/>
    <property type="match status" value="1"/>
</dbReference>
<keyword evidence="3" id="KW-0175">Coiled coil</keyword>
<accession>I7LV67</accession>
<organism evidence="6 7">
    <name type="scientific">Tetrahymena thermophila (strain SB210)</name>
    <dbReference type="NCBI Taxonomy" id="312017"/>
    <lineage>
        <taxon>Eukaryota</taxon>
        <taxon>Sar</taxon>
        <taxon>Alveolata</taxon>
        <taxon>Ciliophora</taxon>
        <taxon>Intramacronucleata</taxon>
        <taxon>Oligohymenophorea</taxon>
        <taxon>Hymenostomatida</taxon>
        <taxon>Tetrahymenina</taxon>
        <taxon>Tetrahymenidae</taxon>
        <taxon>Tetrahymena</taxon>
    </lineage>
</organism>
<evidence type="ECO:0000259" key="5">
    <source>
        <dbReference type="PROSITE" id="PS50192"/>
    </source>
</evidence>
<dbReference type="SUPFAM" id="SSF47661">
    <property type="entry name" value="t-snare proteins"/>
    <property type="match status" value="1"/>
</dbReference>
<dbReference type="Proteomes" id="UP000009168">
    <property type="component" value="Unassembled WGS sequence"/>
</dbReference>
<dbReference type="GO" id="GO:0006887">
    <property type="term" value="P:exocytosis"/>
    <property type="evidence" value="ECO:0007669"/>
    <property type="project" value="TreeGrafter"/>
</dbReference>
<dbReference type="KEGG" id="tet:TTHERM_00335890"/>
<feature type="transmembrane region" description="Helical" evidence="4">
    <location>
        <begin position="286"/>
        <end position="305"/>
    </location>
</feature>
<keyword evidence="4" id="KW-0472">Membrane</keyword>
<dbReference type="GO" id="GO:0012505">
    <property type="term" value="C:endomembrane system"/>
    <property type="evidence" value="ECO:0007669"/>
    <property type="project" value="TreeGrafter"/>
</dbReference>
<dbReference type="HOGENOM" id="CLU_042423_3_0_1"/>
<keyword evidence="7" id="KW-1185">Reference proteome</keyword>